<dbReference type="EMBL" id="BMNC01000001">
    <property type="protein sequence ID" value="GGM71955.1"/>
    <property type="molecule type" value="Genomic_DNA"/>
</dbReference>
<protein>
    <submittedName>
        <fullName evidence="2">Uncharacterized protein</fullName>
    </submittedName>
</protein>
<evidence type="ECO:0000313" key="2">
    <source>
        <dbReference type="EMBL" id="GGM71955.1"/>
    </source>
</evidence>
<name>A0ABQ2HBC3_9PSEU</name>
<sequence length="107" mass="11149">MVLTGKPLRRAMPLRVWRRCLLSKVPSSDSSLEETVAATPGFCPVRSSSTGKTHAGPPAGCTAPPRATESVELIDEVLGIPVRPAASWTAEGKVASGARELLITLGA</sequence>
<organism evidence="2 3">
    <name type="scientific">Lentzea pudingi</name>
    <dbReference type="NCBI Taxonomy" id="1789439"/>
    <lineage>
        <taxon>Bacteria</taxon>
        <taxon>Bacillati</taxon>
        <taxon>Actinomycetota</taxon>
        <taxon>Actinomycetes</taxon>
        <taxon>Pseudonocardiales</taxon>
        <taxon>Pseudonocardiaceae</taxon>
        <taxon>Lentzea</taxon>
    </lineage>
</organism>
<comment type="caution">
    <text evidence="2">The sequence shown here is derived from an EMBL/GenBank/DDBJ whole genome shotgun (WGS) entry which is preliminary data.</text>
</comment>
<feature type="region of interest" description="Disordered" evidence="1">
    <location>
        <begin position="42"/>
        <end position="64"/>
    </location>
</feature>
<gene>
    <name evidence="2" type="ORF">GCM10011609_04660</name>
</gene>
<evidence type="ECO:0000313" key="3">
    <source>
        <dbReference type="Proteomes" id="UP000597656"/>
    </source>
</evidence>
<dbReference type="Proteomes" id="UP000597656">
    <property type="component" value="Unassembled WGS sequence"/>
</dbReference>
<proteinExistence type="predicted"/>
<evidence type="ECO:0000256" key="1">
    <source>
        <dbReference type="SAM" id="MobiDB-lite"/>
    </source>
</evidence>
<keyword evidence="3" id="KW-1185">Reference proteome</keyword>
<reference evidence="3" key="1">
    <citation type="journal article" date="2019" name="Int. J. Syst. Evol. Microbiol.">
        <title>The Global Catalogue of Microorganisms (GCM) 10K type strain sequencing project: providing services to taxonomists for standard genome sequencing and annotation.</title>
        <authorList>
            <consortium name="The Broad Institute Genomics Platform"/>
            <consortium name="The Broad Institute Genome Sequencing Center for Infectious Disease"/>
            <person name="Wu L."/>
            <person name="Ma J."/>
        </authorList>
    </citation>
    <scope>NUCLEOTIDE SEQUENCE [LARGE SCALE GENOMIC DNA]</scope>
    <source>
        <strain evidence="3">CGMCC 4.7319</strain>
    </source>
</reference>
<accession>A0ABQ2HBC3</accession>